<dbReference type="GO" id="GO:0005886">
    <property type="term" value="C:plasma membrane"/>
    <property type="evidence" value="ECO:0007669"/>
    <property type="project" value="UniProtKB-SubCell"/>
</dbReference>
<comment type="subcellular location">
    <subcellularLocation>
        <location evidence="2">Cell membrane</location>
        <topology evidence="2">Lipid-anchor</topology>
    </subcellularLocation>
</comment>
<dbReference type="OrthoDB" id="9783163at2"/>
<name>D4H2H4_DENA2</name>
<dbReference type="eggNOG" id="COG1538">
    <property type="taxonomic scope" value="Bacteria"/>
</dbReference>
<keyword evidence="2" id="KW-0564">Palmitate</keyword>
<dbReference type="FunCoup" id="D4H2H4">
    <property type="interactions" value="221"/>
</dbReference>
<dbReference type="InterPro" id="IPR010131">
    <property type="entry name" value="MdtP/NodT-like"/>
</dbReference>
<dbReference type="Gene3D" id="2.20.200.10">
    <property type="entry name" value="Outer membrane efflux proteins (OEP)"/>
    <property type="match status" value="1"/>
</dbReference>
<evidence type="ECO:0000256" key="1">
    <source>
        <dbReference type="ARBA" id="ARBA00007613"/>
    </source>
</evidence>
<dbReference type="PaxDb" id="522772-Dacet_0231"/>
<keyword evidence="4" id="KW-1185">Reference proteome</keyword>
<dbReference type="EMBL" id="CP001968">
    <property type="protein sequence ID" value="ADD67035.1"/>
    <property type="molecule type" value="Genomic_DNA"/>
</dbReference>
<feature type="chain" id="PRO_5001437823" evidence="2">
    <location>
        <begin position="22"/>
        <end position="468"/>
    </location>
</feature>
<feature type="signal peptide" evidence="2">
    <location>
        <begin position="1"/>
        <end position="21"/>
    </location>
</feature>
<protein>
    <submittedName>
        <fullName evidence="3">RND efflux system, outer membrane lipoprotein, NodT family</fullName>
    </submittedName>
</protein>
<dbReference type="SUPFAM" id="SSF56954">
    <property type="entry name" value="Outer membrane efflux proteins (OEP)"/>
    <property type="match status" value="1"/>
</dbReference>
<dbReference type="AlphaFoldDB" id="D4H2H4"/>
<keyword evidence="2" id="KW-0812">Transmembrane</keyword>
<keyword evidence="2 3" id="KW-0449">Lipoprotein</keyword>
<dbReference type="Pfam" id="PF02321">
    <property type="entry name" value="OEP"/>
    <property type="match status" value="2"/>
</dbReference>
<dbReference type="InParanoid" id="D4H2H4"/>
<keyword evidence="2" id="KW-1134">Transmembrane beta strand</keyword>
<keyword evidence="2" id="KW-0472">Membrane</keyword>
<evidence type="ECO:0000313" key="4">
    <source>
        <dbReference type="Proteomes" id="UP000002012"/>
    </source>
</evidence>
<organism evidence="3 4">
    <name type="scientific">Denitrovibrio acetiphilus (strain DSM 12809 / NBRC 114555 / N2460)</name>
    <dbReference type="NCBI Taxonomy" id="522772"/>
    <lineage>
        <taxon>Bacteria</taxon>
        <taxon>Pseudomonadati</taxon>
        <taxon>Deferribacterota</taxon>
        <taxon>Deferribacteres</taxon>
        <taxon>Deferribacterales</taxon>
        <taxon>Geovibrionaceae</taxon>
        <taxon>Denitrovibrio</taxon>
    </lineage>
</organism>
<sequence length="468" mass="51195" precursor="true">MINKLITAALLCIAVASCSMMPEYNRPDVQLNKSWSKDGKYALNSEEENPASIGWEDYFESSVLKRIISRTLKNNFDMRLAVLNIDAAKAAYRIQKSELLPTVSAKGAASRESVPADLSSTGNSVTSSTFSANLGVTAYELDFFGRVRSLNQKALEAYFATQEAKTSTQIALIAETASAYLEYMADKEMLKLSKKNYDSYKETYELVKRTFELGDATQLEVAQAESAYQSAKSNVAQYTREVAQDINAMNLLAGGNVEDLLDDSESIESLRFLGNLPEGVPSTVLLNRPDIQSAEHSLKAANADIGAARAALYPTISLTGAFGVASNELDNILDSGARYAWNFTPSVSIPIFNRGALKASLETAKVKEKIAATEYEKALQTAFREVADQLAARSTYKEQLDAQEALLKSTKKAYDLSLKRYENGVNSYLTVLDSQRSLVSAQQTVVATRQAYMTNLVTLYKVLGGGQI</sequence>
<comment type="similarity">
    <text evidence="1 2">Belongs to the outer membrane factor (OMF) (TC 1.B.17) family.</text>
</comment>
<proteinExistence type="inferred from homology"/>
<dbReference type="Proteomes" id="UP000002012">
    <property type="component" value="Chromosome"/>
</dbReference>
<accession>D4H2H4</accession>
<dbReference type="PROSITE" id="PS51257">
    <property type="entry name" value="PROKAR_LIPOPROTEIN"/>
    <property type="match status" value="1"/>
</dbReference>
<dbReference type="GO" id="GO:0015562">
    <property type="term" value="F:efflux transmembrane transporter activity"/>
    <property type="evidence" value="ECO:0007669"/>
    <property type="project" value="InterPro"/>
</dbReference>
<gene>
    <name evidence="3" type="ordered locus">Dacet_0231</name>
</gene>
<keyword evidence="2" id="KW-0732">Signal</keyword>
<reference evidence="3 4" key="1">
    <citation type="journal article" date="2010" name="Stand. Genomic Sci.">
        <title>Complete genome sequence of Denitrovibrio acetiphilus type strain (N2460).</title>
        <authorList>
            <person name="Kiss H."/>
            <person name="Lang E."/>
            <person name="Lapidus A."/>
            <person name="Copeland A."/>
            <person name="Nolan M."/>
            <person name="Glavina Del Rio T."/>
            <person name="Chen F."/>
            <person name="Lucas S."/>
            <person name="Tice H."/>
            <person name="Cheng J.F."/>
            <person name="Han C."/>
            <person name="Goodwin L."/>
            <person name="Pitluck S."/>
            <person name="Liolios K."/>
            <person name="Pati A."/>
            <person name="Ivanova N."/>
            <person name="Mavromatis K."/>
            <person name="Chen A."/>
            <person name="Palaniappan K."/>
            <person name="Land M."/>
            <person name="Hauser L."/>
            <person name="Chang Y.J."/>
            <person name="Jeffries C.D."/>
            <person name="Detter J.C."/>
            <person name="Brettin T."/>
            <person name="Spring S."/>
            <person name="Rohde M."/>
            <person name="Goker M."/>
            <person name="Woyke T."/>
            <person name="Bristow J."/>
            <person name="Eisen J.A."/>
            <person name="Markowitz V."/>
            <person name="Hugenholtz P."/>
            <person name="Kyrpides N.C."/>
            <person name="Klenk H.P."/>
        </authorList>
    </citation>
    <scope>NUCLEOTIDE SEQUENCE [LARGE SCALE GENOMIC DNA]</scope>
    <source>
        <strain evidence="4">DSM 12809 / NBRC 114555 / N2460</strain>
    </source>
</reference>
<dbReference type="RefSeq" id="WP_013009580.1">
    <property type="nucleotide sequence ID" value="NC_013943.1"/>
</dbReference>
<dbReference type="HOGENOM" id="CLU_012817_13_3_0"/>
<dbReference type="PANTHER" id="PTHR30203:SF32">
    <property type="entry name" value="CATION EFFLUX SYSTEM PROTEIN CUSC"/>
    <property type="match status" value="1"/>
</dbReference>
<dbReference type="InterPro" id="IPR003423">
    <property type="entry name" value="OMP_efflux"/>
</dbReference>
<dbReference type="PANTHER" id="PTHR30203">
    <property type="entry name" value="OUTER MEMBRANE CATION EFFLUX PROTEIN"/>
    <property type="match status" value="1"/>
</dbReference>
<evidence type="ECO:0000313" key="3">
    <source>
        <dbReference type="EMBL" id="ADD67035.1"/>
    </source>
</evidence>
<dbReference type="KEGG" id="dap:Dacet_0231"/>
<dbReference type="NCBIfam" id="TIGR01845">
    <property type="entry name" value="outer_NodT"/>
    <property type="match status" value="1"/>
</dbReference>
<dbReference type="STRING" id="522772.Dacet_0231"/>
<dbReference type="Gene3D" id="1.20.1600.10">
    <property type="entry name" value="Outer membrane efflux proteins (OEP)"/>
    <property type="match status" value="1"/>
</dbReference>
<evidence type="ECO:0000256" key="2">
    <source>
        <dbReference type="RuleBase" id="RU362097"/>
    </source>
</evidence>